<proteinExistence type="predicted"/>
<feature type="domain" description="BD-FAE-like" evidence="2">
    <location>
        <begin position="50"/>
        <end position="249"/>
    </location>
</feature>
<name>A0ABZ1HXS0_9PSEU</name>
<dbReference type="Gene3D" id="3.40.50.1820">
    <property type="entry name" value="alpha/beta hydrolase"/>
    <property type="match status" value="1"/>
</dbReference>
<dbReference type="InterPro" id="IPR029058">
    <property type="entry name" value="AB_hydrolase_fold"/>
</dbReference>
<organism evidence="3 4">
    <name type="scientific">Amycolatopsis rhabdoformis</name>
    <dbReference type="NCBI Taxonomy" id="1448059"/>
    <lineage>
        <taxon>Bacteria</taxon>
        <taxon>Bacillati</taxon>
        <taxon>Actinomycetota</taxon>
        <taxon>Actinomycetes</taxon>
        <taxon>Pseudonocardiales</taxon>
        <taxon>Pseudonocardiaceae</taxon>
        <taxon>Amycolatopsis</taxon>
    </lineage>
</organism>
<dbReference type="InterPro" id="IPR050300">
    <property type="entry name" value="GDXG_lipolytic_enzyme"/>
</dbReference>
<protein>
    <submittedName>
        <fullName evidence="3">Alpha/beta hydrolase</fullName>
    </submittedName>
</protein>
<evidence type="ECO:0000259" key="2">
    <source>
        <dbReference type="Pfam" id="PF20434"/>
    </source>
</evidence>
<keyword evidence="1 3" id="KW-0378">Hydrolase</keyword>
<dbReference type="SUPFAM" id="SSF53474">
    <property type="entry name" value="alpha/beta-Hydrolases"/>
    <property type="match status" value="1"/>
</dbReference>
<reference evidence="3 4" key="1">
    <citation type="journal article" date="2015" name="Int. J. Syst. Evol. Microbiol.">
        <title>Amycolatopsis rhabdoformis sp. nov., an actinomycete isolated from a tropical forest soil.</title>
        <authorList>
            <person name="Souza W.R."/>
            <person name="Silva R.E."/>
            <person name="Goodfellow M."/>
            <person name="Busarakam K."/>
            <person name="Figueiro F.S."/>
            <person name="Ferreira D."/>
            <person name="Rodrigues-Filho E."/>
            <person name="Moraes L.A.B."/>
            <person name="Zucchi T.D."/>
        </authorList>
    </citation>
    <scope>NUCLEOTIDE SEQUENCE [LARGE SCALE GENOMIC DNA]</scope>
    <source>
        <strain evidence="3 4">NCIMB 14900</strain>
    </source>
</reference>
<dbReference type="Pfam" id="PF20434">
    <property type="entry name" value="BD-FAE"/>
    <property type="match status" value="1"/>
</dbReference>
<evidence type="ECO:0000313" key="3">
    <source>
        <dbReference type="EMBL" id="WSE26168.1"/>
    </source>
</evidence>
<dbReference type="GO" id="GO:0016787">
    <property type="term" value="F:hydrolase activity"/>
    <property type="evidence" value="ECO:0007669"/>
    <property type="project" value="UniProtKB-KW"/>
</dbReference>
<accession>A0ABZ1HXS0</accession>
<dbReference type="EMBL" id="CP142149">
    <property type="protein sequence ID" value="WSE26168.1"/>
    <property type="molecule type" value="Genomic_DNA"/>
</dbReference>
<sequence length="293" mass="31180">MSRPSMSLLDYDRLVPPGLLRPPPVRVVPGAVSHLQVPFAEYHGWRALRLDLHLPAAGPGPYPVVVYVHGGSFLTGLPGMGPWRTLPQRGIAVASVGYRFSGEVKFPGPVEDVRAAVAWTHAQAGVYGLDPDRIALWGSSAGGYLAALAAVTEQLAPPPRLLAEPSGRPLVRAVVAHYPVTAPDALREDALEPSNLGELVAAFFGGTQLPTAVADHLGDAAPAPPFLFQHGDADRRVGLGQSRRLHERLLAAGVSSRLVVVPGGDHGSPEFESPECVDEAERFLRRSWNEVAP</sequence>
<evidence type="ECO:0000256" key="1">
    <source>
        <dbReference type="ARBA" id="ARBA00022801"/>
    </source>
</evidence>
<gene>
    <name evidence="3" type="ORF">VSH64_25170</name>
</gene>
<dbReference type="InterPro" id="IPR049492">
    <property type="entry name" value="BD-FAE-like_dom"/>
</dbReference>
<evidence type="ECO:0000313" key="4">
    <source>
        <dbReference type="Proteomes" id="UP001330812"/>
    </source>
</evidence>
<dbReference type="RefSeq" id="WP_326565136.1">
    <property type="nucleotide sequence ID" value="NZ_CP142149.1"/>
</dbReference>
<dbReference type="PANTHER" id="PTHR48081:SF13">
    <property type="entry name" value="ALPHA_BETA HYDROLASE"/>
    <property type="match status" value="1"/>
</dbReference>
<keyword evidence="4" id="KW-1185">Reference proteome</keyword>
<dbReference type="Proteomes" id="UP001330812">
    <property type="component" value="Chromosome"/>
</dbReference>
<dbReference type="PANTHER" id="PTHR48081">
    <property type="entry name" value="AB HYDROLASE SUPERFAMILY PROTEIN C4A8.06C"/>
    <property type="match status" value="1"/>
</dbReference>